<evidence type="ECO:0000256" key="5">
    <source>
        <dbReference type="ARBA" id="ARBA00023002"/>
    </source>
</evidence>
<comment type="pathway">
    <text evidence="2">Pyrimidine metabolism; UMP biosynthesis via de novo pathway.</text>
</comment>
<dbReference type="Proteomes" id="UP001396898">
    <property type="component" value="Unassembled WGS sequence"/>
</dbReference>
<evidence type="ECO:0000256" key="8">
    <source>
        <dbReference type="SAM" id="Phobius"/>
    </source>
</evidence>
<keyword evidence="5" id="KW-0560">Oxidoreductase</keyword>
<keyword evidence="8" id="KW-0812">Transmembrane</keyword>
<dbReference type="PANTHER" id="PTHR48109">
    <property type="entry name" value="DIHYDROOROTATE DEHYDROGENASE (QUINONE), MITOCHONDRIAL-RELATED"/>
    <property type="match status" value="1"/>
</dbReference>
<keyword evidence="8" id="KW-1133">Transmembrane helix</keyword>
<dbReference type="PANTHER" id="PTHR48109:SF4">
    <property type="entry name" value="DIHYDROOROTATE DEHYDROGENASE (QUINONE), MITOCHONDRIAL"/>
    <property type="match status" value="1"/>
</dbReference>
<dbReference type="Gene3D" id="3.20.20.70">
    <property type="entry name" value="Aldolase class I"/>
    <property type="match status" value="2"/>
</dbReference>
<dbReference type="EMBL" id="JAQQWI010000007">
    <property type="protein sequence ID" value="KAK8029358.1"/>
    <property type="molecule type" value="Genomic_DNA"/>
</dbReference>
<comment type="caution">
    <text evidence="10">The sequence shown here is derived from an EMBL/GenBank/DDBJ whole genome shotgun (WGS) entry which is preliminary data.</text>
</comment>
<dbReference type="CDD" id="cd04738">
    <property type="entry name" value="DHOD_2_like"/>
    <property type="match status" value="1"/>
</dbReference>
<dbReference type="InterPro" id="IPR005720">
    <property type="entry name" value="Dihydroorotate_DH_cat"/>
</dbReference>
<feature type="domain" description="Dihydroorotate dehydrogenase catalytic" evidence="9">
    <location>
        <begin position="172"/>
        <end position="441"/>
    </location>
</feature>
<feature type="compositionally biased region" description="Low complexity" evidence="7">
    <location>
        <begin position="42"/>
        <end position="63"/>
    </location>
</feature>
<evidence type="ECO:0000256" key="4">
    <source>
        <dbReference type="ARBA" id="ARBA00022643"/>
    </source>
</evidence>
<dbReference type="Pfam" id="PF01180">
    <property type="entry name" value="DHO_dh"/>
    <property type="match status" value="2"/>
</dbReference>
<feature type="compositionally biased region" description="Low complexity" evidence="7">
    <location>
        <begin position="70"/>
        <end position="86"/>
    </location>
</feature>
<evidence type="ECO:0000256" key="7">
    <source>
        <dbReference type="SAM" id="MobiDB-lite"/>
    </source>
</evidence>
<keyword evidence="3" id="KW-0285">Flavoprotein</keyword>
<evidence type="ECO:0000313" key="11">
    <source>
        <dbReference type="Proteomes" id="UP001396898"/>
    </source>
</evidence>
<feature type="transmembrane region" description="Helical" evidence="8">
    <location>
        <begin position="95"/>
        <end position="113"/>
    </location>
</feature>
<sequence>MASSIRFTQRAARSSTALLAQSLTRQQCPRLSRSLPVKRYNSTTPTTSTTTSPAPSTPSTSAPVTPPTPAASSSSTSSSYSAPRTASYSPSRAKILLYSTILATSGYLAYFYATDTRASVHQWLVPRLIRTLWPDAEDAHDVGVKAMKSLYPVNLHVRERSGANADAGLGLSVFGHPLANPIGISAGLDKHADIIDPLFALGAGLVEPGNPKPRMFRVPGIDGLINRYGLNSHGADDMAMRLRNRVRLYARANGLTEAEVLNGEGSVPPGSLAQGRLLAVQIAKNKDTPEQDVGAVSRDYTYCVSRLAPYADILVVNVSSPNTPGLRDLQAVEPLTEILSAVVDEARRANRKTKPKVMVKVSPDEDEEAQMEGIVQAVWRSGVDGVIVGNTTKRRVGIVPPGVAVTAKEAATLGETGGYSGPMMFNRTLSLVKRYRKMLDGQSLALTQPGADGKRAIHEAKKDIADEAVGASLAGLEGTPTGMVEDDTTTPLSKPSTRSREPVHDDSRAQKVIFATGGISTGEQALQILNAGASLAMVYTGLVYGGAGTVTRIKGEMKQVMEGGEKKA</sequence>
<evidence type="ECO:0000259" key="9">
    <source>
        <dbReference type="Pfam" id="PF01180"/>
    </source>
</evidence>
<dbReference type="InterPro" id="IPR050074">
    <property type="entry name" value="DHO_dehydrogenase"/>
</dbReference>
<gene>
    <name evidence="10" type="ORF">PG991_006414</name>
</gene>
<reference evidence="10 11" key="1">
    <citation type="submission" date="2023-01" db="EMBL/GenBank/DDBJ databases">
        <title>Analysis of 21 Apiospora genomes using comparative genomics revels a genus with tremendous synthesis potential of carbohydrate active enzymes and secondary metabolites.</title>
        <authorList>
            <person name="Sorensen T."/>
        </authorList>
    </citation>
    <scope>NUCLEOTIDE SEQUENCE [LARGE SCALE GENOMIC DNA]</scope>
    <source>
        <strain evidence="10 11">CBS 20057</strain>
    </source>
</reference>
<organism evidence="10 11">
    <name type="scientific">Apiospora marii</name>
    <dbReference type="NCBI Taxonomy" id="335849"/>
    <lineage>
        <taxon>Eukaryota</taxon>
        <taxon>Fungi</taxon>
        <taxon>Dikarya</taxon>
        <taxon>Ascomycota</taxon>
        <taxon>Pezizomycotina</taxon>
        <taxon>Sordariomycetes</taxon>
        <taxon>Xylariomycetidae</taxon>
        <taxon>Amphisphaeriales</taxon>
        <taxon>Apiosporaceae</taxon>
        <taxon>Apiospora</taxon>
    </lineage>
</organism>
<dbReference type="SUPFAM" id="SSF51395">
    <property type="entry name" value="FMN-linked oxidoreductases"/>
    <property type="match status" value="1"/>
</dbReference>
<dbReference type="InterPro" id="IPR013785">
    <property type="entry name" value="Aldolase_TIM"/>
</dbReference>
<feature type="region of interest" description="Disordered" evidence="7">
    <location>
        <begin position="475"/>
        <end position="506"/>
    </location>
</feature>
<keyword evidence="6 8" id="KW-0472">Membrane</keyword>
<evidence type="ECO:0000313" key="10">
    <source>
        <dbReference type="EMBL" id="KAK8029358.1"/>
    </source>
</evidence>
<evidence type="ECO:0000256" key="2">
    <source>
        <dbReference type="ARBA" id="ARBA00004725"/>
    </source>
</evidence>
<keyword evidence="4" id="KW-0288">FMN</keyword>
<comment type="cofactor">
    <cofactor evidence="1">
        <name>FMN</name>
        <dbReference type="ChEBI" id="CHEBI:58210"/>
    </cofactor>
</comment>
<feature type="domain" description="Dihydroorotate dehydrogenase catalytic" evidence="9">
    <location>
        <begin position="511"/>
        <end position="561"/>
    </location>
</feature>
<evidence type="ECO:0000256" key="3">
    <source>
        <dbReference type="ARBA" id="ARBA00022630"/>
    </source>
</evidence>
<protein>
    <submittedName>
        <fullName evidence="10">Dihydroorotate dehydrogenase domain-containing protein</fullName>
    </submittedName>
</protein>
<evidence type="ECO:0000256" key="1">
    <source>
        <dbReference type="ARBA" id="ARBA00001917"/>
    </source>
</evidence>
<evidence type="ECO:0000256" key="6">
    <source>
        <dbReference type="ARBA" id="ARBA00023136"/>
    </source>
</evidence>
<dbReference type="InterPro" id="IPR005719">
    <property type="entry name" value="Dihydroorotate_DH_2"/>
</dbReference>
<name>A0ABR1SC52_9PEZI</name>
<accession>A0ABR1SC52</accession>
<keyword evidence="11" id="KW-1185">Reference proteome</keyword>
<feature type="region of interest" description="Disordered" evidence="7">
    <location>
        <begin position="22"/>
        <end position="86"/>
    </location>
</feature>
<proteinExistence type="predicted"/>